<keyword evidence="1" id="KW-1133">Transmembrane helix</keyword>
<dbReference type="Pfam" id="PF25842">
    <property type="entry name" value="NfeD_TM"/>
    <property type="match status" value="1"/>
</dbReference>
<organism evidence="3 4">
    <name type="scientific">Paenisporosarcina antarctica</name>
    <dbReference type="NCBI Taxonomy" id="417367"/>
    <lineage>
        <taxon>Bacteria</taxon>
        <taxon>Bacillati</taxon>
        <taxon>Bacillota</taxon>
        <taxon>Bacilli</taxon>
        <taxon>Bacillales</taxon>
        <taxon>Caryophanaceae</taxon>
        <taxon>Paenisporosarcina</taxon>
    </lineage>
</organism>
<keyword evidence="1" id="KW-0472">Membrane</keyword>
<feature type="domain" description="Membrane protein NfeD2 N-terminal transmembrane" evidence="2">
    <location>
        <begin position="2"/>
        <end position="95"/>
    </location>
</feature>
<protein>
    <recommendedName>
        <fullName evidence="2">Membrane protein NfeD2 N-terminal transmembrane domain-containing protein</fullName>
    </recommendedName>
</protein>
<evidence type="ECO:0000313" key="4">
    <source>
        <dbReference type="Proteomes" id="UP000294292"/>
    </source>
</evidence>
<gene>
    <name evidence="3" type="ORF">E2636_01640</name>
</gene>
<dbReference type="Gene3D" id="2.40.50.140">
    <property type="entry name" value="Nucleic acid-binding proteins"/>
    <property type="match status" value="1"/>
</dbReference>
<dbReference type="OrthoDB" id="1683445at2"/>
<dbReference type="KEGG" id="panc:E2636_01640"/>
<dbReference type="RefSeq" id="WP_134208402.1">
    <property type="nucleotide sequence ID" value="NZ_CP038015.1"/>
</dbReference>
<dbReference type="InterPro" id="IPR012340">
    <property type="entry name" value="NA-bd_OB-fold"/>
</dbReference>
<accession>A0A4P6ZUM7</accession>
<feature type="transmembrane region" description="Helical" evidence="1">
    <location>
        <begin position="37"/>
        <end position="57"/>
    </location>
</feature>
<name>A0A4P6ZUM7_9BACL</name>
<feature type="transmembrane region" description="Helical" evidence="1">
    <location>
        <begin position="6"/>
        <end position="25"/>
    </location>
</feature>
<dbReference type="EMBL" id="CP038015">
    <property type="protein sequence ID" value="QBP39937.1"/>
    <property type="molecule type" value="Genomic_DNA"/>
</dbReference>
<dbReference type="Proteomes" id="UP000294292">
    <property type="component" value="Chromosome"/>
</dbReference>
<dbReference type="AlphaFoldDB" id="A0A4P6ZUM7"/>
<dbReference type="InterPro" id="IPR058653">
    <property type="entry name" value="NfeD2_TM"/>
</dbReference>
<reference evidence="3 4" key="1">
    <citation type="submission" date="2019-03" db="EMBL/GenBank/DDBJ databases">
        <title>Complete genome sequence of Paenisporosarcina antarctica CGMCC 1.6503T.</title>
        <authorList>
            <person name="Rong J.-C."/>
            <person name="Chi N.-Y."/>
            <person name="Zhang Q.-F."/>
        </authorList>
    </citation>
    <scope>NUCLEOTIDE SEQUENCE [LARGE SCALE GENOMIC DNA]</scope>
    <source>
        <strain evidence="3 4">CGMCC 1.6503</strain>
    </source>
</reference>
<keyword evidence="4" id="KW-1185">Reference proteome</keyword>
<proteinExistence type="predicted"/>
<keyword evidence="1" id="KW-0812">Transmembrane</keyword>
<feature type="transmembrane region" description="Helical" evidence="1">
    <location>
        <begin position="63"/>
        <end position="89"/>
    </location>
</feature>
<evidence type="ECO:0000313" key="3">
    <source>
        <dbReference type="EMBL" id="QBP39937.1"/>
    </source>
</evidence>
<sequence length="178" mass="19796">MAIEQIYLYALLIMGAATILYVFFGDVIEGIDEGIPFFNPSVIMAFGTLVSATGYVLEVSTFWNSWFILIVSVVVGVILDILLYFFILLPMSSAEVSMAYTDESLAGQVGKVITPIPIDGYGEIVIETVNGLINKRAIGFDNEEIDYGKEVLVIDVKEGTFLVREYEAFDFMKKEWGN</sequence>
<evidence type="ECO:0000259" key="2">
    <source>
        <dbReference type="Pfam" id="PF25842"/>
    </source>
</evidence>
<evidence type="ECO:0000256" key="1">
    <source>
        <dbReference type="SAM" id="Phobius"/>
    </source>
</evidence>